<keyword evidence="2" id="KW-0812">Transmembrane</keyword>
<dbReference type="Pfam" id="PF07228">
    <property type="entry name" value="SpoIIE"/>
    <property type="match status" value="1"/>
</dbReference>
<dbReference type="SMART" id="SM00331">
    <property type="entry name" value="PP2C_SIG"/>
    <property type="match status" value="1"/>
</dbReference>
<accession>A0ABU2T607</accession>
<evidence type="ECO:0000256" key="1">
    <source>
        <dbReference type="ARBA" id="ARBA00022801"/>
    </source>
</evidence>
<keyword evidence="2" id="KW-0472">Membrane</keyword>
<feature type="transmembrane region" description="Helical" evidence="2">
    <location>
        <begin position="42"/>
        <end position="61"/>
    </location>
</feature>
<reference evidence="4" key="1">
    <citation type="submission" date="2024-05" db="EMBL/GenBank/DDBJ databases">
        <title>30 novel species of actinomycetes from the DSMZ collection.</title>
        <authorList>
            <person name="Nouioui I."/>
        </authorList>
    </citation>
    <scope>NUCLEOTIDE SEQUENCE</scope>
    <source>
        <strain evidence="4">DSM 41527</strain>
    </source>
</reference>
<keyword evidence="5" id="KW-1185">Reference proteome</keyword>
<proteinExistence type="predicted"/>
<evidence type="ECO:0000256" key="2">
    <source>
        <dbReference type="SAM" id="Phobius"/>
    </source>
</evidence>
<dbReference type="RefSeq" id="WP_311623638.1">
    <property type="nucleotide sequence ID" value="NZ_JAVRFE010000012.1"/>
</dbReference>
<protein>
    <submittedName>
        <fullName evidence="4">SpoIIE family protein phosphatase</fullName>
    </submittedName>
</protein>
<dbReference type="PANTHER" id="PTHR43156">
    <property type="entry name" value="STAGE II SPORULATION PROTEIN E-RELATED"/>
    <property type="match status" value="1"/>
</dbReference>
<feature type="domain" description="PPM-type phosphatase" evidence="3">
    <location>
        <begin position="125"/>
        <end position="301"/>
    </location>
</feature>
<evidence type="ECO:0000313" key="4">
    <source>
        <dbReference type="EMBL" id="MDT0456423.1"/>
    </source>
</evidence>
<dbReference type="Gene3D" id="3.60.40.10">
    <property type="entry name" value="PPM-type phosphatase domain"/>
    <property type="match status" value="1"/>
</dbReference>
<feature type="transmembrane region" description="Helical" evidence="2">
    <location>
        <begin position="73"/>
        <end position="90"/>
    </location>
</feature>
<name>A0ABU2T607_9ACTN</name>
<dbReference type="InterPro" id="IPR052016">
    <property type="entry name" value="Bact_Sigma-Reg"/>
</dbReference>
<dbReference type="Proteomes" id="UP001180551">
    <property type="component" value="Unassembled WGS sequence"/>
</dbReference>
<sequence length="301" mass="32249">MAIPLGLIVAITVVDVLVPGDIHLGPLLIVAPAITPWSAGPWLTGLVGALAVVAQALIGVLRDPNALFSTNHQVQIAALALLSLVIVVSSRQRERRIRQLAQVRSVSEATQRVVLPPLPHRMGPLRIASAYRAADDEALIGGDLYAATRTGNGARLLIGDVRGKGMTAISDASVIMGSFRDAAHRTATLADLAAALEESICRHLAEHAPHPEADELYEQFVTVLMLDIPDEDPLAQMINCGHPPPLLLHHHHVTALYPRRAEPPLGMCDLPRTGLTIDPFTFEGDDTLLLYTDGIIEARSS</sequence>
<dbReference type="InterPro" id="IPR036457">
    <property type="entry name" value="PPM-type-like_dom_sf"/>
</dbReference>
<evidence type="ECO:0000313" key="5">
    <source>
        <dbReference type="Proteomes" id="UP001180551"/>
    </source>
</evidence>
<dbReference type="EMBL" id="JAVRFE010000012">
    <property type="protein sequence ID" value="MDT0456423.1"/>
    <property type="molecule type" value="Genomic_DNA"/>
</dbReference>
<gene>
    <name evidence="4" type="ORF">RM550_11825</name>
</gene>
<feature type="transmembrane region" description="Helical" evidence="2">
    <location>
        <begin position="6"/>
        <end position="30"/>
    </location>
</feature>
<dbReference type="InterPro" id="IPR001932">
    <property type="entry name" value="PPM-type_phosphatase-like_dom"/>
</dbReference>
<keyword evidence="2" id="KW-1133">Transmembrane helix</keyword>
<organism evidence="4 5">
    <name type="scientific">Streptomyces mooreae</name>
    <dbReference type="NCBI Taxonomy" id="3075523"/>
    <lineage>
        <taxon>Bacteria</taxon>
        <taxon>Bacillati</taxon>
        <taxon>Actinomycetota</taxon>
        <taxon>Actinomycetes</taxon>
        <taxon>Kitasatosporales</taxon>
        <taxon>Streptomycetaceae</taxon>
        <taxon>Streptomyces</taxon>
    </lineage>
</organism>
<comment type="caution">
    <text evidence="4">The sequence shown here is derived from an EMBL/GenBank/DDBJ whole genome shotgun (WGS) entry which is preliminary data.</text>
</comment>
<keyword evidence="1" id="KW-0378">Hydrolase</keyword>
<dbReference type="PANTHER" id="PTHR43156:SF2">
    <property type="entry name" value="STAGE II SPORULATION PROTEIN E"/>
    <property type="match status" value="1"/>
</dbReference>
<evidence type="ECO:0000259" key="3">
    <source>
        <dbReference type="SMART" id="SM00331"/>
    </source>
</evidence>